<keyword evidence="1" id="KW-0812">Transmembrane</keyword>
<feature type="transmembrane region" description="Helical" evidence="1">
    <location>
        <begin position="116"/>
        <end position="135"/>
    </location>
</feature>
<protein>
    <submittedName>
        <fullName evidence="2">Uncharacterized protein</fullName>
    </submittedName>
</protein>
<sequence length="157" mass="17611">MWPFILERSVALQTHVNATPSEVLQFLQTPEKLCALSPLIKDFSVEGDVVTVSERLPLLGGLVESSTKFKFKLKVLENGILCDIYADMWTTMQNHMWTEEQPDGTTILKERTCVQALFFFIPYVVATMLAAHIAVMKKISGTLAEPGQPMSPVLVRR</sequence>
<dbReference type="AlphaFoldDB" id="A0A5C3LF01"/>
<reference evidence="2 3" key="1">
    <citation type="journal article" date="2019" name="Nat. Ecol. Evol.">
        <title>Megaphylogeny resolves global patterns of mushroom evolution.</title>
        <authorList>
            <person name="Varga T."/>
            <person name="Krizsan K."/>
            <person name="Foldi C."/>
            <person name="Dima B."/>
            <person name="Sanchez-Garcia M."/>
            <person name="Sanchez-Ramirez S."/>
            <person name="Szollosi G.J."/>
            <person name="Szarkandi J.G."/>
            <person name="Papp V."/>
            <person name="Albert L."/>
            <person name="Andreopoulos W."/>
            <person name="Angelini C."/>
            <person name="Antonin V."/>
            <person name="Barry K.W."/>
            <person name="Bougher N.L."/>
            <person name="Buchanan P."/>
            <person name="Buyck B."/>
            <person name="Bense V."/>
            <person name="Catcheside P."/>
            <person name="Chovatia M."/>
            <person name="Cooper J."/>
            <person name="Damon W."/>
            <person name="Desjardin D."/>
            <person name="Finy P."/>
            <person name="Geml J."/>
            <person name="Haridas S."/>
            <person name="Hughes K."/>
            <person name="Justo A."/>
            <person name="Karasinski D."/>
            <person name="Kautmanova I."/>
            <person name="Kiss B."/>
            <person name="Kocsube S."/>
            <person name="Kotiranta H."/>
            <person name="LaButti K.M."/>
            <person name="Lechner B.E."/>
            <person name="Liimatainen K."/>
            <person name="Lipzen A."/>
            <person name="Lukacs Z."/>
            <person name="Mihaltcheva S."/>
            <person name="Morgado L.N."/>
            <person name="Niskanen T."/>
            <person name="Noordeloos M.E."/>
            <person name="Ohm R.A."/>
            <person name="Ortiz-Santana B."/>
            <person name="Ovrebo C."/>
            <person name="Racz N."/>
            <person name="Riley R."/>
            <person name="Savchenko A."/>
            <person name="Shiryaev A."/>
            <person name="Soop K."/>
            <person name="Spirin V."/>
            <person name="Szebenyi C."/>
            <person name="Tomsovsky M."/>
            <person name="Tulloss R.E."/>
            <person name="Uehling J."/>
            <person name="Grigoriev I.V."/>
            <person name="Vagvolgyi C."/>
            <person name="Papp T."/>
            <person name="Martin F.M."/>
            <person name="Miettinen O."/>
            <person name="Hibbett D.S."/>
            <person name="Nagy L.G."/>
        </authorList>
    </citation>
    <scope>NUCLEOTIDE SEQUENCE [LARGE SCALE GENOMIC DNA]</scope>
    <source>
        <strain evidence="2 3">CBS 121175</strain>
    </source>
</reference>
<name>A0A5C3LF01_COPMA</name>
<gene>
    <name evidence="2" type="ORF">FA15DRAFT_698956</name>
</gene>
<proteinExistence type="predicted"/>
<organism evidence="2 3">
    <name type="scientific">Coprinopsis marcescibilis</name>
    <name type="common">Agaric fungus</name>
    <name type="synonym">Psathyrella marcescibilis</name>
    <dbReference type="NCBI Taxonomy" id="230819"/>
    <lineage>
        <taxon>Eukaryota</taxon>
        <taxon>Fungi</taxon>
        <taxon>Dikarya</taxon>
        <taxon>Basidiomycota</taxon>
        <taxon>Agaricomycotina</taxon>
        <taxon>Agaricomycetes</taxon>
        <taxon>Agaricomycetidae</taxon>
        <taxon>Agaricales</taxon>
        <taxon>Agaricineae</taxon>
        <taxon>Psathyrellaceae</taxon>
        <taxon>Coprinopsis</taxon>
    </lineage>
</organism>
<keyword evidence="1" id="KW-0472">Membrane</keyword>
<evidence type="ECO:0000313" key="2">
    <source>
        <dbReference type="EMBL" id="TFK30496.1"/>
    </source>
</evidence>
<evidence type="ECO:0000313" key="3">
    <source>
        <dbReference type="Proteomes" id="UP000307440"/>
    </source>
</evidence>
<accession>A0A5C3LF01</accession>
<keyword evidence="3" id="KW-1185">Reference proteome</keyword>
<dbReference type="Proteomes" id="UP000307440">
    <property type="component" value="Unassembled WGS sequence"/>
</dbReference>
<dbReference type="STRING" id="230819.A0A5C3LF01"/>
<dbReference type="OrthoDB" id="3025072at2759"/>
<keyword evidence="1" id="KW-1133">Transmembrane helix</keyword>
<evidence type="ECO:0000256" key="1">
    <source>
        <dbReference type="SAM" id="Phobius"/>
    </source>
</evidence>
<dbReference type="EMBL" id="ML210146">
    <property type="protein sequence ID" value="TFK30496.1"/>
    <property type="molecule type" value="Genomic_DNA"/>
</dbReference>